<dbReference type="GO" id="GO:0045944">
    <property type="term" value="P:positive regulation of transcription by RNA polymerase II"/>
    <property type="evidence" value="ECO:0007669"/>
    <property type="project" value="UniProtKB-ARBA"/>
</dbReference>
<dbReference type="PANTHER" id="PTHR23043:SF36">
    <property type="entry name" value="PROTEIN SINGLE-MINDED"/>
    <property type="match status" value="1"/>
</dbReference>
<dbReference type="InterPro" id="IPR001610">
    <property type="entry name" value="PAC"/>
</dbReference>
<keyword evidence="6" id="KW-0010">Activator</keyword>
<evidence type="ECO:0000256" key="9">
    <source>
        <dbReference type="ARBA" id="ARBA00023278"/>
    </source>
</evidence>
<feature type="region of interest" description="Disordered" evidence="10">
    <location>
        <begin position="544"/>
        <end position="582"/>
    </location>
</feature>
<evidence type="ECO:0000313" key="13">
    <source>
        <dbReference type="EMBL" id="KAK7602727.1"/>
    </source>
</evidence>
<dbReference type="GO" id="GO:0046983">
    <property type="term" value="F:protein dimerization activity"/>
    <property type="evidence" value="ECO:0007669"/>
    <property type="project" value="InterPro"/>
</dbReference>
<dbReference type="PROSITE" id="PS50112">
    <property type="entry name" value="PAS"/>
    <property type="match status" value="2"/>
</dbReference>
<evidence type="ECO:0000256" key="3">
    <source>
        <dbReference type="ARBA" id="ARBA00022843"/>
    </source>
</evidence>
<keyword evidence="9" id="KW-0379">Hydroxylation</keyword>
<accession>A0AAN9TRU8</accession>
<keyword evidence="2" id="KW-0677">Repeat</keyword>
<dbReference type="CDD" id="cd00130">
    <property type="entry name" value="PAS"/>
    <property type="match status" value="2"/>
</dbReference>
<feature type="domain" description="PAS" evidence="11">
    <location>
        <begin position="93"/>
        <end position="142"/>
    </location>
</feature>
<dbReference type="Gene3D" id="4.10.280.10">
    <property type="entry name" value="Helix-loop-helix DNA-binding domain"/>
    <property type="match status" value="1"/>
</dbReference>
<comment type="caution">
    <text evidence="13">The sequence shown here is derived from an EMBL/GenBank/DDBJ whole genome shotgun (WGS) entry which is preliminary data.</text>
</comment>
<keyword evidence="8" id="KW-0539">Nucleus</keyword>
<dbReference type="GO" id="GO:0000981">
    <property type="term" value="F:DNA-binding transcription factor activity, RNA polymerase II-specific"/>
    <property type="evidence" value="ECO:0007669"/>
    <property type="project" value="TreeGrafter"/>
</dbReference>
<dbReference type="InterPro" id="IPR000014">
    <property type="entry name" value="PAS"/>
</dbReference>
<gene>
    <name evidence="13" type="ORF">V9T40_006701</name>
</gene>
<dbReference type="PRINTS" id="PR00785">
    <property type="entry name" value="NCTRNSLOCATR"/>
</dbReference>
<dbReference type="GO" id="GO:0000977">
    <property type="term" value="F:RNA polymerase II transcription regulatory region sequence-specific DNA binding"/>
    <property type="evidence" value="ECO:0007669"/>
    <property type="project" value="TreeGrafter"/>
</dbReference>
<dbReference type="GO" id="GO:0005667">
    <property type="term" value="C:transcription regulator complex"/>
    <property type="evidence" value="ECO:0007669"/>
    <property type="project" value="InterPro"/>
</dbReference>
<feature type="compositionally biased region" description="Pro residues" evidence="10">
    <location>
        <begin position="548"/>
        <end position="560"/>
    </location>
</feature>
<keyword evidence="7" id="KW-0804">Transcription</keyword>
<evidence type="ECO:0000313" key="14">
    <source>
        <dbReference type="Proteomes" id="UP001367676"/>
    </source>
</evidence>
<dbReference type="GO" id="GO:0005737">
    <property type="term" value="C:cytoplasm"/>
    <property type="evidence" value="ECO:0007669"/>
    <property type="project" value="InterPro"/>
</dbReference>
<organism evidence="13 14">
    <name type="scientific">Parthenolecanium corni</name>
    <dbReference type="NCBI Taxonomy" id="536013"/>
    <lineage>
        <taxon>Eukaryota</taxon>
        <taxon>Metazoa</taxon>
        <taxon>Ecdysozoa</taxon>
        <taxon>Arthropoda</taxon>
        <taxon>Hexapoda</taxon>
        <taxon>Insecta</taxon>
        <taxon>Pterygota</taxon>
        <taxon>Neoptera</taxon>
        <taxon>Paraneoptera</taxon>
        <taxon>Hemiptera</taxon>
        <taxon>Sternorrhyncha</taxon>
        <taxon>Coccoidea</taxon>
        <taxon>Coccidae</taxon>
        <taxon>Parthenolecanium</taxon>
    </lineage>
</organism>
<dbReference type="Gene3D" id="3.30.450.20">
    <property type="entry name" value="PAS domain"/>
    <property type="match status" value="2"/>
</dbReference>
<feature type="domain" description="BHLH" evidence="12">
    <location>
        <begin position="1"/>
        <end position="53"/>
    </location>
</feature>
<dbReference type="PANTHER" id="PTHR23043">
    <property type="entry name" value="HYPOXIA-INDUCIBLE FACTOR 1 ALPHA"/>
    <property type="match status" value="1"/>
</dbReference>
<dbReference type="InterPro" id="IPR035965">
    <property type="entry name" value="PAS-like_dom_sf"/>
</dbReference>
<dbReference type="SMART" id="SM00091">
    <property type="entry name" value="PAS"/>
    <property type="match status" value="2"/>
</dbReference>
<evidence type="ECO:0000256" key="5">
    <source>
        <dbReference type="ARBA" id="ARBA00023125"/>
    </source>
</evidence>
<feature type="compositionally biased region" description="Low complexity" evidence="10">
    <location>
        <begin position="509"/>
        <end position="528"/>
    </location>
</feature>
<dbReference type="InterPro" id="IPR036638">
    <property type="entry name" value="HLH_DNA-bd_sf"/>
</dbReference>
<dbReference type="InterPro" id="IPR013655">
    <property type="entry name" value="PAS_fold_3"/>
</dbReference>
<dbReference type="EMBL" id="JBBCAQ010000007">
    <property type="protein sequence ID" value="KAK7602727.1"/>
    <property type="molecule type" value="Genomic_DNA"/>
</dbReference>
<dbReference type="InterPro" id="IPR011598">
    <property type="entry name" value="bHLH_dom"/>
</dbReference>
<dbReference type="Pfam" id="PF00989">
    <property type="entry name" value="PAS"/>
    <property type="match status" value="1"/>
</dbReference>
<feature type="region of interest" description="Disordered" evidence="10">
    <location>
        <begin position="509"/>
        <end position="529"/>
    </location>
</feature>
<sequence>MKEKSRNAAKSRRNKENAEFGELAKLLPPLHGGTDTLDKASIIRLTTSYLKLREMFPNGIGEAWGTANSSVNNRGGYIKELGCQINAGLGGFIFIVAPDGKFLYVSEGTSPLLGLSQVDLPGNPIYDYISPSDHEEMAAILRGHPHPSFLQEIPVDDSIYGDSRMTSWHSRHRIPCPDFTHMDLRHTKGESEIPVSFVIRMKCILAKRSAGLVSNSFKVIHCSGYLKIRHVIPLNGGGPHPQPVMPHTQVIGLVAFGHSLPPHSTVGFAQTSPPNSLTEIHLHCNMFMFRASMDLKLIFSDACVTKLTGYEPQDLIDRTLYHYIHPLDAPNMYKAHETLKIKEQVTTKYYRFLAKNGGWVWMQSYMIVVHNSRSSRPLCIVSINYVLSEVEAKDLVINVLPPKKEDAFCDITSIPSKPRIPNIKSHSRSPPLSAKYYNKPEDDYSDSSAGSGYYNDFSNSHMVATPNVLPHQSVTPVSMQSYPIADDYISPELIFPYTTEYSAITRPYSASSVGTNTSSSNESCNSNNAFDNQHMLHASFPTVMQPQAQPPHSLPPPQPQQQPHQSQPDHQHHPFAPTYQASPYVSQDPVEQHITGYTSVIVDAQQCVHDYCNTVQHKLHQYDFQGVERKL</sequence>
<evidence type="ECO:0000256" key="10">
    <source>
        <dbReference type="SAM" id="MobiDB-lite"/>
    </source>
</evidence>
<dbReference type="Proteomes" id="UP001367676">
    <property type="component" value="Unassembled WGS sequence"/>
</dbReference>
<proteinExistence type="predicted"/>
<dbReference type="InterPro" id="IPR013767">
    <property type="entry name" value="PAS_fold"/>
</dbReference>
<keyword evidence="4" id="KW-0805">Transcription regulation</keyword>
<name>A0AAN9TRU8_9HEMI</name>
<dbReference type="GO" id="GO:0005634">
    <property type="term" value="C:nucleus"/>
    <property type="evidence" value="ECO:0007669"/>
    <property type="project" value="UniProtKB-SubCell"/>
</dbReference>
<keyword evidence="3" id="KW-0832">Ubl conjugation</keyword>
<dbReference type="InterPro" id="IPR001067">
    <property type="entry name" value="Nuc_translocat"/>
</dbReference>
<dbReference type="PROSITE" id="PS50888">
    <property type="entry name" value="BHLH"/>
    <property type="match status" value="1"/>
</dbReference>
<dbReference type="FunFam" id="3.30.450.20:FF:000015">
    <property type="entry name" value="Hypoxia-inducible factor 1-alpha isoform 1"/>
    <property type="match status" value="1"/>
</dbReference>
<evidence type="ECO:0000256" key="7">
    <source>
        <dbReference type="ARBA" id="ARBA00023163"/>
    </source>
</evidence>
<dbReference type="SUPFAM" id="SSF47459">
    <property type="entry name" value="HLH, helix-loop-helix DNA-binding domain"/>
    <property type="match status" value="1"/>
</dbReference>
<dbReference type="SMART" id="SM00353">
    <property type="entry name" value="HLH"/>
    <property type="match status" value="1"/>
</dbReference>
<keyword evidence="5" id="KW-0238">DNA-binding</keyword>
<dbReference type="SMART" id="SM00086">
    <property type="entry name" value="PAC"/>
    <property type="match status" value="1"/>
</dbReference>
<evidence type="ECO:0000259" key="12">
    <source>
        <dbReference type="PROSITE" id="PS50888"/>
    </source>
</evidence>
<keyword evidence="14" id="KW-1185">Reference proteome</keyword>
<evidence type="ECO:0000256" key="1">
    <source>
        <dbReference type="ARBA" id="ARBA00004123"/>
    </source>
</evidence>
<evidence type="ECO:0000256" key="4">
    <source>
        <dbReference type="ARBA" id="ARBA00023015"/>
    </source>
</evidence>
<evidence type="ECO:0000256" key="8">
    <source>
        <dbReference type="ARBA" id="ARBA00023242"/>
    </source>
</evidence>
<feature type="domain" description="PAS" evidence="11">
    <location>
        <begin position="288"/>
        <end position="348"/>
    </location>
</feature>
<reference evidence="13 14" key="1">
    <citation type="submission" date="2024-03" db="EMBL/GenBank/DDBJ databases">
        <title>Adaptation during the transition from Ophiocordyceps entomopathogen to insect associate is accompanied by gene loss and intensified selection.</title>
        <authorList>
            <person name="Ward C.M."/>
            <person name="Onetto C.A."/>
            <person name="Borneman A.R."/>
        </authorList>
    </citation>
    <scope>NUCLEOTIDE SEQUENCE [LARGE SCALE GENOMIC DNA]</scope>
    <source>
        <strain evidence="13">AWRI1</strain>
        <tissue evidence="13">Single Adult Female</tissue>
    </source>
</reference>
<comment type="subcellular location">
    <subcellularLocation>
        <location evidence="1">Nucleus</location>
    </subcellularLocation>
</comment>
<protein>
    <submittedName>
        <fullName evidence="13">Uncharacterized protein</fullName>
    </submittedName>
</protein>
<dbReference type="AlphaFoldDB" id="A0AAN9TRU8"/>
<evidence type="ECO:0000259" key="11">
    <source>
        <dbReference type="PROSITE" id="PS50112"/>
    </source>
</evidence>
<evidence type="ECO:0000256" key="6">
    <source>
        <dbReference type="ARBA" id="ARBA00023159"/>
    </source>
</evidence>
<dbReference type="Pfam" id="PF23171">
    <property type="entry name" value="bHLH_HIF1A"/>
    <property type="match status" value="1"/>
</dbReference>
<evidence type="ECO:0000256" key="2">
    <source>
        <dbReference type="ARBA" id="ARBA00022737"/>
    </source>
</evidence>
<dbReference type="Pfam" id="PF08447">
    <property type="entry name" value="PAS_3"/>
    <property type="match status" value="1"/>
</dbReference>
<dbReference type="SUPFAM" id="SSF55785">
    <property type="entry name" value="PYP-like sensor domain (PAS domain)"/>
    <property type="match status" value="2"/>
</dbReference>